<keyword evidence="4" id="KW-0346">Stress response</keyword>
<evidence type="ECO:0000256" key="1">
    <source>
        <dbReference type="ARBA" id="ARBA00007381"/>
    </source>
</evidence>
<dbReference type="OrthoDB" id="9766019at2"/>
<evidence type="ECO:0000256" key="3">
    <source>
        <dbReference type="ARBA" id="ARBA00022840"/>
    </source>
</evidence>
<dbReference type="Gene3D" id="3.90.640.10">
    <property type="entry name" value="Actin, Chain A, domain 4"/>
    <property type="match status" value="1"/>
</dbReference>
<keyword evidence="3" id="KW-0067">ATP-binding</keyword>
<dbReference type="EMBL" id="FNSV01000004">
    <property type="protein sequence ID" value="SEB33487.1"/>
    <property type="molecule type" value="Genomic_DNA"/>
</dbReference>
<dbReference type="Proteomes" id="UP000183561">
    <property type="component" value="Unassembled WGS sequence"/>
</dbReference>
<evidence type="ECO:0000313" key="7">
    <source>
        <dbReference type="Proteomes" id="UP000183561"/>
    </source>
</evidence>
<evidence type="ECO:0000256" key="2">
    <source>
        <dbReference type="ARBA" id="ARBA00022741"/>
    </source>
</evidence>
<dbReference type="RefSeq" id="WP_072950659.1">
    <property type="nucleotide sequence ID" value="NZ_FNSV01000004.1"/>
</dbReference>
<dbReference type="PROSITE" id="PS01036">
    <property type="entry name" value="HSP70_3"/>
    <property type="match status" value="1"/>
</dbReference>
<dbReference type="PANTHER" id="PTHR42749:SF1">
    <property type="entry name" value="CELL SHAPE-DETERMINING PROTEIN MREB"/>
    <property type="match status" value="1"/>
</dbReference>
<dbReference type="GO" id="GO:0005524">
    <property type="term" value="F:ATP binding"/>
    <property type="evidence" value="ECO:0007669"/>
    <property type="project" value="UniProtKB-KW"/>
</dbReference>
<name>A0A1H4IHG3_9NOCA</name>
<keyword evidence="5" id="KW-0143">Chaperone</keyword>
<gene>
    <name evidence="6" type="ORF">SAMN04490239_0742</name>
</gene>
<evidence type="ECO:0000256" key="4">
    <source>
        <dbReference type="ARBA" id="ARBA00023016"/>
    </source>
</evidence>
<dbReference type="InterPro" id="IPR013126">
    <property type="entry name" value="Hsp_70_fam"/>
</dbReference>
<dbReference type="GO" id="GO:0140662">
    <property type="term" value="F:ATP-dependent protein folding chaperone"/>
    <property type="evidence" value="ECO:0007669"/>
    <property type="project" value="InterPro"/>
</dbReference>
<accession>A0A1H4IHG3</accession>
<evidence type="ECO:0000256" key="5">
    <source>
        <dbReference type="ARBA" id="ARBA00023186"/>
    </source>
</evidence>
<dbReference type="InterPro" id="IPR043129">
    <property type="entry name" value="ATPase_NBD"/>
</dbReference>
<dbReference type="Gene3D" id="3.30.420.40">
    <property type="match status" value="2"/>
</dbReference>
<keyword evidence="7" id="KW-1185">Reference proteome</keyword>
<dbReference type="Pfam" id="PF00012">
    <property type="entry name" value="HSP70"/>
    <property type="match status" value="1"/>
</dbReference>
<reference evidence="7" key="1">
    <citation type="submission" date="2016-10" db="EMBL/GenBank/DDBJ databases">
        <authorList>
            <person name="Varghese N."/>
            <person name="Submissions S."/>
        </authorList>
    </citation>
    <scope>NUCLEOTIDE SEQUENCE [LARGE SCALE GENOMIC DNA]</scope>
    <source>
        <strain evidence="7">DSM 44498</strain>
    </source>
</reference>
<comment type="similarity">
    <text evidence="1">Belongs to the heat shock protein 70 family.</text>
</comment>
<protein>
    <submittedName>
        <fullName evidence="6">Hsp70 protein</fullName>
    </submittedName>
</protein>
<dbReference type="PANTHER" id="PTHR42749">
    <property type="entry name" value="CELL SHAPE-DETERMINING PROTEIN MREB"/>
    <property type="match status" value="1"/>
</dbReference>
<evidence type="ECO:0000313" key="6">
    <source>
        <dbReference type="EMBL" id="SEB33487.1"/>
    </source>
</evidence>
<dbReference type="SUPFAM" id="SSF53067">
    <property type="entry name" value="Actin-like ATPase domain"/>
    <property type="match status" value="2"/>
</dbReference>
<dbReference type="InterPro" id="IPR018181">
    <property type="entry name" value="Heat_shock_70_CS"/>
</dbReference>
<dbReference type="AlphaFoldDB" id="A0A1H4IHG3"/>
<sequence>MSSSWLLGIDFGTANTAAASMEPGSSPSVVPLAGERTVMPSAVFVESPNTITAGRAVIDAADRNPGGVTPTPKRSVGLHAVPINGYDIAPVRLVTAVLGETVNRAIAARTAQLGRAESPAQLILTHPEDWTPDEIRVLHDAAAALGFDPASVRVISEPRATAHQCVSANIAAGTKFGVVDVGAGTLDVTVLEATGRGEFTVVAEHRDHALGGAAVDAAVRGWVDSRLAAENPQLLTYLRENSPAGDLRDLDDSIRRAKELLSTAPSATITVTGAGHVQNIELSRGIFDSLIGEMVTRSLGLVERALADAGVRGSDLYTVYLTGGASRIPLLHQRLSSIVSVTAVDDPKTVVARGALNAAGIGAVDAAPAPVPHTAPVWSTPAAVPQPAGRTGRAKVWAAAAAAAAVVVVGGAVVLSQTVFSDDAASAGPSQTAVADPVADEQAIRELTTAYVRDVPGAGIEVVNSFRCAQKQATAEDVVGVAGEELAIDEIISVSTNGDTGSARVRLTQTLPDSEPTTSTQIFTYTREDSGWKICGIRTQ</sequence>
<keyword evidence="2" id="KW-0547">Nucleotide-binding</keyword>
<dbReference type="PRINTS" id="PR00301">
    <property type="entry name" value="HEATSHOCK70"/>
</dbReference>
<organism evidence="6 7">
    <name type="scientific">Rhodococcus koreensis</name>
    <dbReference type="NCBI Taxonomy" id="99653"/>
    <lineage>
        <taxon>Bacteria</taxon>
        <taxon>Bacillati</taxon>
        <taxon>Actinomycetota</taxon>
        <taxon>Actinomycetes</taxon>
        <taxon>Mycobacteriales</taxon>
        <taxon>Nocardiaceae</taxon>
        <taxon>Rhodococcus</taxon>
    </lineage>
</organism>
<proteinExistence type="inferred from homology"/>